<keyword evidence="3" id="KW-1185">Reference proteome</keyword>
<dbReference type="Proteomes" id="UP001143981">
    <property type="component" value="Unassembled WGS sequence"/>
</dbReference>
<sequence>ASLWLSRLVQSLLVAAGETHERLYETPDYVIIADEVGCRQHSLQQLARLLAGAHGDWDGAKRERMWVDAFSMCCADDRVALVEYLIPALDECGWAQLEKHSLAEDHGVLLVLHLLGGWDSAGRAVPCNDKAGIEQLLSAVLGDAVLAETMLDDVARLVLETRDCRVVDMWRRLWRGRSGATRLAKAPGGRGGENVAELFGRAGACQLGVDEEEIDIAQTRLFRQWRCITDAQARGSPSELLRIWLGAAAAADDDGLAFRVLDRHFGGATAAGAAAAQMVVRREAALDVAAFMWAPLGWGEPAAARDDVLAQWRAGGGGGGQ</sequence>
<keyword evidence="1" id="KW-0732">Signal</keyword>
<feature type="signal peptide" evidence="1">
    <location>
        <begin position="1"/>
        <end position="19"/>
    </location>
</feature>
<feature type="chain" id="PRO_5040873936" description="Nuclear pore complex protein Nup85" evidence="1">
    <location>
        <begin position="20"/>
        <end position="321"/>
    </location>
</feature>
<protein>
    <recommendedName>
        <fullName evidence="4">Nuclear pore complex protein Nup85</fullName>
    </recommendedName>
</protein>
<proteinExistence type="predicted"/>
<dbReference type="EMBL" id="JANBOI010000907">
    <property type="protein sequence ID" value="KAJ1728062.1"/>
    <property type="molecule type" value="Genomic_DNA"/>
</dbReference>
<gene>
    <name evidence="2" type="ORF">LPJ61_004243</name>
</gene>
<accession>A0A9W8CWY4</accession>
<reference evidence="2" key="1">
    <citation type="submission" date="2022-07" db="EMBL/GenBank/DDBJ databases">
        <title>Phylogenomic reconstructions and comparative analyses of Kickxellomycotina fungi.</title>
        <authorList>
            <person name="Reynolds N.K."/>
            <person name="Stajich J.E."/>
            <person name="Barry K."/>
            <person name="Grigoriev I.V."/>
            <person name="Crous P."/>
            <person name="Smith M.E."/>
        </authorList>
    </citation>
    <scope>NUCLEOTIDE SEQUENCE</scope>
    <source>
        <strain evidence="2">BCRC 34381</strain>
    </source>
</reference>
<evidence type="ECO:0008006" key="4">
    <source>
        <dbReference type="Google" id="ProtNLM"/>
    </source>
</evidence>
<comment type="caution">
    <text evidence="2">The sequence shown here is derived from an EMBL/GenBank/DDBJ whole genome shotgun (WGS) entry which is preliminary data.</text>
</comment>
<dbReference type="OrthoDB" id="5570647at2759"/>
<name>A0A9W8CWY4_9FUNG</name>
<feature type="non-terminal residue" evidence="2">
    <location>
        <position position="321"/>
    </location>
</feature>
<evidence type="ECO:0000313" key="2">
    <source>
        <dbReference type="EMBL" id="KAJ1728062.1"/>
    </source>
</evidence>
<evidence type="ECO:0000256" key="1">
    <source>
        <dbReference type="SAM" id="SignalP"/>
    </source>
</evidence>
<evidence type="ECO:0000313" key="3">
    <source>
        <dbReference type="Proteomes" id="UP001143981"/>
    </source>
</evidence>
<organism evidence="2 3">
    <name type="scientific">Coemansia biformis</name>
    <dbReference type="NCBI Taxonomy" id="1286918"/>
    <lineage>
        <taxon>Eukaryota</taxon>
        <taxon>Fungi</taxon>
        <taxon>Fungi incertae sedis</taxon>
        <taxon>Zoopagomycota</taxon>
        <taxon>Kickxellomycotina</taxon>
        <taxon>Kickxellomycetes</taxon>
        <taxon>Kickxellales</taxon>
        <taxon>Kickxellaceae</taxon>
        <taxon>Coemansia</taxon>
    </lineage>
</organism>
<dbReference type="AlphaFoldDB" id="A0A9W8CWY4"/>